<proteinExistence type="predicted"/>
<organism evidence="1 2">
    <name type="scientific">Corynebacterium genitalium ATCC 33030</name>
    <dbReference type="NCBI Taxonomy" id="585529"/>
    <lineage>
        <taxon>Bacteria</taxon>
        <taxon>Bacillati</taxon>
        <taxon>Actinomycetota</taxon>
        <taxon>Actinomycetes</taxon>
        <taxon>Mycobacteriales</taxon>
        <taxon>Corynebacteriaceae</taxon>
        <taxon>Corynebacterium</taxon>
    </lineage>
</organism>
<comment type="caution">
    <text evidence="1">The sequence shown here is derived from an EMBL/GenBank/DDBJ whole genome shotgun (WGS) entry which is preliminary data.</text>
</comment>
<accession>D7WAN1</accession>
<reference evidence="1" key="1">
    <citation type="submission" date="2010-06" db="EMBL/GenBank/DDBJ databases">
        <authorList>
            <person name="Muzny D."/>
            <person name="Qin X."/>
            <person name="Buhay C."/>
            <person name="Dugan-Rocha S."/>
            <person name="Ding Y."/>
            <person name="Chen G."/>
            <person name="Hawes A."/>
            <person name="Holder M."/>
            <person name="Jhangiani S."/>
            <person name="Johnson A."/>
            <person name="Khan Z."/>
            <person name="Li Z."/>
            <person name="Liu W."/>
            <person name="Liu X."/>
            <person name="Perez L."/>
            <person name="Shen H."/>
            <person name="Wang Q."/>
            <person name="Watt J."/>
            <person name="Xi L."/>
            <person name="Xin Y."/>
            <person name="Zhou J."/>
            <person name="Deng J."/>
            <person name="Jiang H."/>
            <person name="Liu Y."/>
            <person name="Qu J."/>
            <person name="Song X.-Z."/>
            <person name="Zhang L."/>
            <person name="Villasana D."/>
            <person name="Johnson A."/>
            <person name="Liu J."/>
            <person name="Liyanage D."/>
            <person name="Lorensuhewa L."/>
            <person name="Robinson T."/>
            <person name="Song A."/>
            <person name="Song B.-B."/>
            <person name="Dinh H."/>
            <person name="Thornton R."/>
            <person name="Coyle M."/>
            <person name="Francisco L."/>
            <person name="Jackson L."/>
            <person name="Javaid M."/>
            <person name="Korchina V."/>
            <person name="Kovar C."/>
            <person name="Mata R."/>
            <person name="Mathew T."/>
            <person name="Ngo R."/>
            <person name="Nguyen L."/>
            <person name="Nguyen N."/>
            <person name="Okwuonu G."/>
            <person name="Ongeri F."/>
            <person name="Pham C."/>
            <person name="Simmons D."/>
            <person name="Wilczek-Boney K."/>
            <person name="Hale W."/>
            <person name="Jakkamsetti A."/>
            <person name="Pham P."/>
            <person name="Ruth R."/>
            <person name="San Lucas F."/>
            <person name="Warren J."/>
            <person name="Zhang J."/>
            <person name="Zhao Z."/>
            <person name="Zhou C."/>
            <person name="Zhu D."/>
            <person name="Lee S."/>
            <person name="Bess C."/>
            <person name="Blankenburg K."/>
            <person name="Forbes L."/>
            <person name="Fu Q."/>
            <person name="Gubbala S."/>
            <person name="Hirani K."/>
            <person name="Jayaseelan J.C."/>
            <person name="Lara F."/>
            <person name="Munidasa M."/>
            <person name="Palculict T."/>
            <person name="Patil S."/>
            <person name="Pu L.-L."/>
            <person name="Saada N."/>
            <person name="Tang L."/>
            <person name="Weissenberger G."/>
            <person name="Zhu Y."/>
            <person name="Hemphill L."/>
            <person name="Shang Y."/>
            <person name="Youmans B."/>
            <person name="Ayvaz T."/>
            <person name="Ross M."/>
            <person name="Santibanez J."/>
            <person name="Aqrawi P."/>
            <person name="Gross S."/>
            <person name="Joshi V."/>
            <person name="Fowler G."/>
            <person name="Nazareth L."/>
            <person name="Reid J."/>
            <person name="Worley K."/>
            <person name="Petrosino J."/>
            <person name="Highlander S."/>
            <person name="Gibbs R."/>
        </authorList>
    </citation>
    <scope>NUCLEOTIDE SEQUENCE [LARGE SCALE GENOMIC DNA]</scope>
    <source>
        <strain evidence="1">ATCC 33030</strain>
    </source>
</reference>
<dbReference type="HOGENOM" id="CLU_3151761_0_0_11"/>
<dbReference type="EMBL" id="ACLJ02000001">
    <property type="protein sequence ID" value="EFK54912.1"/>
    <property type="molecule type" value="Genomic_DNA"/>
</dbReference>
<protein>
    <submittedName>
        <fullName evidence="1">Uncharacterized protein</fullName>
    </submittedName>
</protein>
<evidence type="ECO:0000313" key="1">
    <source>
        <dbReference type="EMBL" id="EFK54912.1"/>
    </source>
</evidence>
<evidence type="ECO:0000313" key="2">
    <source>
        <dbReference type="Proteomes" id="UP000004208"/>
    </source>
</evidence>
<keyword evidence="2" id="KW-1185">Reference proteome</keyword>
<name>D7WAN1_9CORY</name>
<dbReference type="STRING" id="585529.HMPREF0291_10170"/>
<dbReference type="AlphaFoldDB" id="D7WAN1"/>
<sequence>MQQVPPVVPPQQEAVARQVPLVQLAPLGASALREPLVPLPEVSELQVL</sequence>
<gene>
    <name evidence="1" type="ORF">HMPREF0291_10170</name>
</gene>
<dbReference type="Proteomes" id="UP000004208">
    <property type="component" value="Unassembled WGS sequence"/>
</dbReference>